<dbReference type="InterPro" id="IPR011011">
    <property type="entry name" value="Znf_FYVE_PHD"/>
</dbReference>
<feature type="compositionally biased region" description="Basic residues" evidence="1">
    <location>
        <begin position="292"/>
        <end position="306"/>
    </location>
</feature>
<evidence type="ECO:0008006" key="4">
    <source>
        <dbReference type="Google" id="ProtNLM"/>
    </source>
</evidence>
<dbReference type="EMBL" id="AZBU02000001">
    <property type="protein sequence ID" value="TMS38958.1"/>
    <property type="molecule type" value="Genomic_DNA"/>
</dbReference>
<evidence type="ECO:0000313" key="2">
    <source>
        <dbReference type="EMBL" id="TMS38958.1"/>
    </source>
</evidence>
<feature type="compositionally biased region" description="Basic and acidic residues" evidence="1">
    <location>
        <begin position="309"/>
        <end position="321"/>
    </location>
</feature>
<dbReference type="Proteomes" id="UP000298663">
    <property type="component" value="Unassembled WGS sequence"/>
</dbReference>
<feature type="compositionally biased region" description="Basic and acidic residues" evidence="1">
    <location>
        <begin position="205"/>
        <end position="257"/>
    </location>
</feature>
<dbReference type="SUPFAM" id="SSF57903">
    <property type="entry name" value="FYVE/PHD zinc finger"/>
    <property type="match status" value="1"/>
</dbReference>
<feature type="compositionally biased region" description="Basic and acidic residues" evidence="1">
    <location>
        <begin position="273"/>
        <end position="291"/>
    </location>
</feature>
<reference evidence="2 3" key="2">
    <citation type="journal article" date="2019" name="G3 (Bethesda)">
        <title>Hybrid Assembly of the Genome of the Entomopathogenic Nematode Steinernema carpocapsae Identifies the X-Chromosome.</title>
        <authorList>
            <person name="Serra L."/>
            <person name="Macchietto M."/>
            <person name="Macias-Munoz A."/>
            <person name="McGill C.J."/>
            <person name="Rodriguez I.M."/>
            <person name="Rodriguez B."/>
            <person name="Murad R."/>
            <person name="Mortazavi A."/>
        </authorList>
    </citation>
    <scope>NUCLEOTIDE SEQUENCE [LARGE SCALE GENOMIC DNA]</scope>
    <source>
        <strain evidence="2 3">ALL</strain>
    </source>
</reference>
<gene>
    <name evidence="2" type="ORF">L596_005574</name>
</gene>
<keyword evidence="3" id="KW-1185">Reference proteome</keyword>
<dbReference type="InterPro" id="IPR013083">
    <property type="entry name" value="Znf_RING/FYVE/PHD"/>
</dbReference>
<protein>
    <recommendedName>
        <fullName evidence="4">PHD-type domain-containing protein</fullName>
    </recommendedName>
</protein>
<reference evidence="2 3" key="1">
    <citation type="journal article" date="2015" name="Genome Biol.">
        <title>Comparative genomics of Steinernema reveals deeply conserved gene regulatory networks.</title>
        <authorList>
            <person name="Dillman A.R."/>
            <person name="Macchietto M."/>
            <person name="Porter C.F."/>
            <person name="Rogers A."/>
            <person name="Williams B."/>
            <person name="Antoshechkin I."/>
            <person name="Lee M.M."/>
            <person name="Goodwin Z."/>
            <person name="Lu X."/>
            <person name="Lewis E.E."/>
            <person name="Goodrich-Blair H."/>
            <person name="Stock S.P."/>
            <person name="Adams B.J."/>
            <person name="Sternberg P.W."/>
            <person name="Mortazavi A."/>
        </authorList>
    </citation>
    <scope>NUCLEOTIDE SEQUENCE [LARGE SCALE GENOMIC DNA]</scope>
    <source>
        <strain evidence="2 3">ALL</strain>
    </source>
</reference>
<dbReference type="Gene3D" id="3.30.40.10">
    <property type="entry name" value="Zinc/RING finger domain, C3HC4 (zinc finger)"/>
    <property type="match status" value="1"/>
</dbReference>
<comment type="caution">
    <text evidence="2">The sequence shown here is derived from an EMBL/GenBank/DDBJ whole genome shotgun (WGS) entry which is preliminary data.</text>
</comment>
<evidence type="ECO:0000313" key="3">
    <source>
        <dbReference type="Proteomes" id="UP000298663"/>
    </source>
</evidence>
<feature type="region of interest" description="Disordered" evidence="1">
    <location>
        <begin position="205"/>
        <end position="324"/>
    </location>
</feature>
<dbReference type="AlphaFoldDB" id="A0A4U8V4G5"/>
<evidence type="ECO:0000256" key="1">
    <source>
        <dbReference type="SAM" id="MobiDB-lite"/>
    </source>
</evidence>
<sequence length="356" mass="40328">MEGFLVKCCFLSIIKGGFATGNAGRRSGVNKGAVVMRSMFSDRMSYVNAEKIRNGRVLPEGDLVGTVYKTFIEMRGKTGIDMRVAKIKHFIMKTYQIPSHRLQALDKEINKAVTKLVEQRLAVRGEASGYHLLEFKAMETAVDTRCCFCRRFAEKKTLLICVECNRRAHQDCVTRLQTIDAEGKRKRLARCKNCVESIKHEKEQAKVHAKELKKEKTAGKQRAKTIEREKKEKTVEVEKENTLEREMTVEPGKEPEIKKRRGRPPGSGRKNTPGRESRASGRGSRASERQSRGSRRSSRKSSRKSSAHSVDHEKSSAEVDQLKVSTLTISRNPIFRLDFPQQIPFSPFQADLSGLK</sequence>
<accession>A0A4U8V4G5</accession>
<name>A0A4U8V4G5_STECR</name>
<organism evidence="2 3">
    <name type="scientific">Steinernema carpocapsae</name>
    <name type="common">Entomopathogenic nematode</name>
    <dbReference type="NCBI Taxonomy" id="34508"/>
    <lineage>
        <taxon>Eukaryota</taxon>
        <taxon>Metazoa</taxon>
        <taxon>Ecdysozoa</taxon>
        <taxon>Nematoda</taxon>
        <taxon>Chromadorea</taxon>
        <taxon>Rhabditida</taxon>
        <taxon>Tylenchina</taxon>
        <taxon>Panagrolaimomorpha</taxon>
        <taxon>Strongyloidoidea</taxon>
        <taxon>Steinernematidae</taxon>
        <taxon>Steinernema</taxon>
    </lineage>
</organism>
<proteinExistence type="predicted"/>